<accession>A0A3E2HPH9</accession>
<feature type="non-terminal residue" evidence="7">
    <location>
        <position position="1"/>
    </location>
</feature>
<evidence type="ECO:0000256" key="2">
    <source>
        <dbReference type="ARBA" id="ARBA00022679"/>
    </source>
</evidence>
<keyword evidence="5" id="KW-0012">Acyltransferase</keyword>
<keyword evidence="8" id="KW-1185">Reference proteome</keyword>
<dbReference type="SUPFAM" id="SSF69593">
    <property type="entry name" value="Glycerol-3-phosphate (1)-acyltransferase"/>
    <property type="match status" value="1"/>
</dbReference>
<evidence type="ECO:0000313" key="7">
    <source>
        <dbReference type="EMBL" id="RFU34951.1"/>
    </source>
</evidence>
<evidence type="ECO:0000256" key="3">
    <source>
        <dbReference type="ARBA" id="ARBA00023098"/>
    </source>
</evidence>
<dbReference type="STRING" id="5539.A0A3E2HPH9"/>
<evidence type="ECO:0000256" key="1">
    <source>
        <dbReference type="ARBA" id="ARBA00004170"/>
    </source>
</evidence>
<keyword evidence="3" id="KW-0443">Lipid metabolism</keyword>
<keyword evidence="4" id="KW-0472">Membrane</keyword>
<keyword evidence="2" id="KW-0808">Transferase</keyword>
<name>A0A3E2HPH9_SCYLI</name>
<dbReference type="EMBL" id="NCSJ02000014">
    <property type="protein sequence ID" value="RFU34951.1"/>
    <property type="molecule type" value="Genomic_DNA"/>
</dbReference>
<dbReference type="AlphaFoldDB" id="A0A3E2HPH9"/>
<dbReference type="GO" id="GO:0031966">
    <property type="term" value="C:mitochondrial membrane"/>
    <property type="evidence" value="ECO:0007669"/>
    <property type="project" value="TreeGrafter"/>
</dbReference>
<dbReference type="GO" id="GO:0047184">
    <property type="term" value="F:1-acylglycerophosphocholine O-acyltransferase activity"/>
    <property type="evidence" value="ECO:0007669"/>
    <property type="project" value="TreeGrafter"/>
</dbReference>
<dbReference type="OMA" id="IMRYFKW"/>
<dbReference type="InterPro" id="IPR000872">
    <property type="entry name" value="Tafazzin"/>
</dbReference>
<feature type="non-terminal residue" evidence="7">
    <location>
        <position position="260"/>
    </location>
</feature>
<dbReference type="PANTHER" id="PTHR12497">
    <property type="entry name" value="TAZ PROTEIN TAFAZZIN"/>
    <property type="match status" value="1"/>
</dbReference>
<dbReference type="GO" id="GO:0007007">
    <property type="term" value="P:inner mitochondrial membrane organization"/>
    <property type="evidence" value="ECO:0007669"/>
    <property type="project" value="TreeGrafter"/>
</dbReference>
<evidence type="ECO:0000313" key="8">
    <source>
        <dbReference type="Proteomes" id="UP000258309"/>
    </source>
</evidence>
<dbReference type="PRINTS" id="PR00979">
    <property type="entry name" value="TAFAZZIN"/>
</dbReference>
<comment type="subcellular location">
    <subcellularLocation>
        <location evidence="1">Membrane</location>
        <topology evidence="1">Peripheral membrane protein</topology>
    </subcellularLocation>
</comment>
<dbReference type="GO" id="GO:0035965">
    <property type="term" value="P:cardiolipin acyl-chain remodeling"/>
    <property type="evidence" value="ECO:0007669"/>
    <property type="project" value="TreeGrafter"/>
</dbReference>
<evidence type="ECO:0000256" key="4">
    <source>
        <dbReference type="ARBA" id="ARBA00023136"/>
    </source>
</evidence>
<dbReference type="Proteomes" id="UP000258309">
    <property type="component" value="Unassembled WGS sequence"/>
</dbReference>
<comment type="similarity">
    <text evidence="6">Belongs to the taffazin family.</text>
</comment>
<reference evidence="7 8" key="1">
    <citation type="submission" date="2018-05" db="EMBL/GenBank/DDBJ databases">
        <title>Draft genome sequence of Scytalidium lignicola DSM 105466, a ubiquitous saprotrophic fungus.</title>
        <authorList>
            <person name="Buettner E."/>
            <person name="Gebauer A.M."/>
            <person name="Hofrichter M."/>
            <person name="Liers C."/>
            <person name="Kellner H."/>
        </authorList>
    </citation>
    <scope>NUCLEOTIDE SEQUENCE [LARGE SCALE GENOMIC DNA]</scope>
    <source>
        <strain evidence="7 8">DSM 105466</strain>
    </source>
</reference>
<evidence type="ECO:0000256" key="5">
    <source>
        <dbReference type="ARBA" id="ARBA00023315"/>
    </source>
</evidence>
<comment type="caution">
    <text evidence="7">The sequence shown here is derived from an EMBL/GenBank/DDBJ whole genome shotgun (WGS) entry which is preliminary data.</text>
</comment>
<proteinExistence type="inferred from homology"/>
<dbReference type="OrthoDB" id="193467at2759"/>
<protein>
    <recommendedName>
        <fullName evidence="6">Tafazzin family protein</fullName>
    </recommendedName>
</protein>
<organism evidence="7 8">
    <name type="scientific">Scytalidium lignicola</name>
    <name type="common">Hyphomycete</name>
    <dbReference type="NCBI Taxonomy" id="5539"/>
    <lineage>
        <taxon>Eukaryota</taxon>
        <taxon>Fungi</taxon>
        <taxon>Dikarya</taxon>
        <taxon>Ascomycota</taxon>
        <taxon>Pezizomycotina</taxon>
        <taxon>Leotiomycetes</taxon>
        <taxon>Leotiomycetes incertae sedis</taxon>
        <taxon>Scytalidium</taxon>
    </lineage>
</organism>
<dbReference type="PANTHER" id="PTHR12497:SF0">
    <property type="entry name" value="TAFAZZIN"/>
    <property type="match status" value="1"/>
</dbReference>
<sequence>MYSTHGGIFQSTITQAVRLLSSQPFFSSAYPPPNVSSSSLSPSSPDIIDPFSSSSLTYTTNGTDSFPAPSAYPSRRHSWVHIFPEGRVHQHPTQSLRYFKWGVSRLILESEPMPEIVPVFIDGYQDVMPHDRNWPRFVPRAGKKIMIAFGESVDTEWLFGDLRKKWKELVRLQKEALKKKGLPTDMALGELTEELKYGQQAVELRIEVTKRIRNEVVKLRRSLGYPEEDPKAGLVETWIEEGMTGNKSGRMEDGSLVGKT</sequence>
<evidence type="ECO:0000256" key="6">
    <source>
        <dbReference type="RuleBase" id="RU365062"/>
    </source>
</evidence>
<gene>
    <name evidence="7" type="ORF">B7463_g1385</name>
</gene>